<accession>A0A1M5HJF1</accession>
<dbReference type="STRING" id="930117.SAMN05216225_10189"/>
<dbReference type="EMBL" id="FQVW01000018">
    <property type="protein sequence ID" value="SHG16086.1"/>
    <property type="molecule type" value="Genomic_DNA"/>
</dbReference>
<name>A0A1M5HJF1_9BACI</name>
<proteinExistence type="predicted"/>
<evidence type="ECO:0000313" key="1">
    <source>
        <dbReference type="EMBL" id="SHG16086.1"/>
    </source>
</evidence>
<dbReference type="AlphaFoldDB" id="A0A1M5HJF1"/>
<organism evidence="1 2">
    <name type="scientific">Ornithinibacillus halophilus</name>
    <dbReference type="NCBI Taxonomy" id="930117"/>
    <lineage>
        <taxon>Bacteria</taxon>
        <taxon>Bacillati</taxon>
        <taxon>Bacillota</taxon>
        <taxon>Bacilli</taxon>
        <taxon>Bacillales</taxon>
        <taxon>Bacillaceae</taxon>
        <taxon>Ornithinibacillus</taxon>
    </lineage>
</organism>
<gene>
    <name evidence="1" type="ORF">SAMN05216225_10189</name>
</gene>
<dbReference type="RefSeq" id="WP_072890169.1">
    <property type="nucleotide sequence ID" value="NZ_FQVW01000018.1"/>
</dbReference>
<sequence length="143" mass="17400">MKINITKKQYKLLTELLYLGEWTANSWRTDGDRFKEYEEIVQYFNSFAKDFGFDDVIAYDQSMGDYFHTLEFEKTVEPFIQENDNEVFWNQLTYRLAKRELNNLKEKPKTQDEYINKLFEIEEKYEIEFEKNGIKSLHIKGME</sequence>
<dbReference type="Proteomes" id="UP000183988">
    <property type="component" value="Unassembled WGS sequence"/>
</dbReference>
<evidence type="ECO:0000313" key="2">
    <source>
        <dbReference type="Proteomes" id="UP000183988"/>
    </source>
</evidence>
<dbReference type="OrthoDB" id="5638364at2"/>
<keyword evidence="2" id="KW-1185">Reference proteome</keyword>
<protein>
    <submittedName>
        <fullName evidence="1">Uncharacterized protein</fullName>
    </submittedName>
</protein>
<reference evidence="1 2" key="1">
    <citation type="submission" date="2016-11" db="EMBL/GenBank/DDBJ databases">
        <authorList>
            <person name="Jaros S."/>
            <person name="Januszkiewicz K."/>
            <person name="Wedrychowicz H."/>
        </authorList>
    </citation>
    <scope>NUCLEOTIDE SEQUENCE [LARGE SCALE GENOMIC DNA]</scope>
    <source>
        <strain evidence="1 2">IBRC-M 10683</strain>
    </source>
</reference>